<name>A0A8T0WJ06_PANVG</name>
<organism evidence="5 6">
    <name type="scientific">Panicum virgatum</name>
    <name type="common">Blackwell switchgrass</name>
    <dbReference type="NCBI Taxonomy" id="38727"/>
    <lineage>
        <taxon>Eukaryota</taxon>
        <taxon>Viridiplantae</taxon>
        <taxon>Streptophyta</taxon>
        <taxon>Embryophyta</taxon>
        <taxon>Tracheophyta</taxon>
        <taxon>Spermatophyta</taxon>
        <taxon>Magnoliopsida</taxon>
        <taxon>Liliopsida</taxon>
        <taxon>Poales</taxon>
        <taxon>Poaceae</taxon>
        <taxon>PACMAD clade</taxon>
        <taxon>Panicoideae</taxon>
        <taxon>Panicodae</taxon>
        <taxon>Paniceae</taxon>
        <taxon>Panicinae</taxon>
        <taxon>Panicum</taxon>
        <taxon>Panicum sect. Hiantes</taxon>
    </lineage>
</organism>
<dbReference type="AlphaFoldDB" id="A0A8T0WJ06"/>
<dbReference type="PANTHER" id="PTHR31236:SF31">
    <property type="entry name" value="BURP DOMAIN-CONTAINING PROTEIN 7"/>
    <property type="match status" value="1"/>
</dbReference>
<sequence length="314" mass="33362">MANLLTALLLLLVSIYAHMYTVAAVIASGLYEDDPGGGGGGGRSSGGAKGAPAPPTGCSRSIKPKRPMGEEVWRGKDAREEEEEEEASPTYTLPLGSHLDTAFFLLNHLYPGSKMTLHFTRDAAAPMLPRAQADSIPFTSAKIREILSRLSVPAGSLAAEDIRSTLAECEAPPLSGVAAQRCATSFESMVDLAASCLGTRDIHLPAMSRLSLIKEGSSVPTQAYVVESIRLLLVAGGDIVACHRMPYPYAVFVCHMTKAAVYAVTLAGADRTKAEALTACHKDAWPQDKNIAVVPGALPVCHFLSQDSMLWVRK</sequence>
<dbReference type="InterPro" id="IPR004873">
    <property type="entry name" value="BURP_dom"/>
</dbReference>
<dbReference type="Proteomes" id="UP000823388">
    <property type="component" value="Chromosome 1N"/>
</dbReference>
<dbReference type="PROSITE" id="PS51277">
    <property type="entry name" value="BURP"/>
    <property type="match status" value="1"/>
</dbReference>
<evidence type="ECO:0000256" key="2">
    <source>
        <dbReference type="SAM" id="MobiDB-lite"/>
    </source>
</evidence>
<feature type="region of interest" description="Disordered" evidence="2">
    <location>
        <begin position="36"/>
        <end position="92"/>
    </location>
</feature>
<dbReference type="PANTHER" id="PTHR31236">
    <property type="entry name" value="BURP DOMAIN PROTEIN USPL1-LIKE"/>
    <property type="match status" value="1"/>
</dbReference>
<keyword evidence="1 3" id="KW-0732">Signal</keyword>
<dbReference type="Pfam" id="PF03181">
    <property type="entry name" value="BURP"/>
    <property type="match status" value="1"/>
</dbReference>
<dbReference type="SMART" id="SM01045">
    <property type="entry name" value="BURP"/>
    <property type="match status" value="1"/>
</dbReference>
<evidence type="ECO:0000259" key="4">
    <source>
        <dbReference type="PROSITE" id="PS51277"/>
    </source>
</evidence>
<keyword evidence="6" id="KW-1185">Reference proteome</keyword>
<gene>
    <name evidence="5" type="ORF">PVAP13_1NG140000</name>
</gene>
<evidence type="ECO:0000313" key="5">
    <source>
        <dbReference type="EMBL" id="KAG2649581.1"/>
    </source>
</evidence>
<reference evidence="5" key="1">
    <citation type="submission" date="2020-05" db="EMBL/GenBank/DDBJ databases">
        <title>WGS assembly of Panicum virgatum.</title>
        <authorList>
            <person name="Lovell J.T."/>
            <person name="Jenkins J."/>
            <person name="Shu S."/>
            <person name="Juenger T.E."/>
            <person name="Schmutz J."/>
        </authorList>
    </citation>
    <scope>NUCLEOTIDE SEQUENCE</scope>
    <source>
        <strain evidence="5">AP13</strain>
    </source>
</reference>
<feature type="signal peptide" evidence="3">
    <location>
        <begin position="1"/>
        <end position="17"/>
    </location>
</feature>
<feature type="chain" id="PRO_5035947774" description="BURP domain-containing protein" evidence="3">
    <location>
        <begin position="18"/>
        <end position="314"/>
    </location>
</feature>
<evidence type="ECO:0000256" key="1">
    <source>
        <dbReference type="ARBA" id="ARBA00022729"/>
    </source>
</evidence>
<proteinExistence type="predicted"/>
<protein>
    <recommendedName>
        <fullName evidence="4">BURP domain-containing protein</fullName>
    </recommendedName>
</protein>
<feature type="compositionally biased region" description="Basic and acidic residues" evidence="2">
    <location>
        <begin position="67"/>
        <end position="79"/>
    </location>
</feature>
<evidence type="ECO:0000256" key="3">
    <source>
        <dbReference type="SAM" id="SignalP"/>
    </source>
</evidence>
<feature type="compositionally biased region" description="Gly residues" evidence="2">
    <location>
        <begin position="36"/>
        <end position="49"/>
    </location>
</feature>
<dbReference type="InterPro" id="IPR044816">
    <property type="entry name" value="BURP"/>
</dbReference>
<accession>A0A8T0WJ06</accession>
<dbReference type="EMBL" id="CM029038">
    <property type="protein sequence ID" value="KAG2649581.1"/>
    <property type="molecule type" value="Genomic_DNA"/>
</dbReference>
<feature type="domain" description="BURP" evidence="4">
    <location>
        <begin position="103"/>
        <end position="314"/>
    </location>
</feature>
<comment type="caution">
    <text evidence="5">The sequence shown here is derived from an EMBL/GenBank/DDBJ whole genome shotgun (WGS) entry which is preliminary data.</text>
</comment>
<evidence type="ECO:0000313" key="6">
    <source>
        <dbReference type="Proteomes" id="UP000823388"/>
    </source>
</evidence>